<name>A0A0M3KDU0_ANISI</name>
<organism evidence="11">
    <name type="scientific">Anisakis simplex</name>
    <name type="common">Herring worm</name>
    <dbReference type="NCBI Taxonomy" id="6269"/>
    <lineage>
        <taxon>Eukaryota</taxon>
        <taxon>Metazoa</taxon>
        <taxon>Ecdysozoa</taxon>
        <taxon>Nematoda</taxon>
        <taxon>Chromadorea</taxon>
        <taxon>Rhabditida</taxon>
        <taxon>Spirurina</taxon>
        <taxon>Ascaridomorpha</taxon>
        <taxon>Ascaridoidea</taxon>
        <taxon>Anisakidae</taxon>
        <taxon>Anisakis</taxon>
        <taxon>Anisakis simplex complex</taxon>
    </lineage>
</organism>
<reference evidence="9 10" key="2">
    <citation type="submission" date="2018-11" db="EMBL/GenBank/DDBJ databases">
        <authorList>
            <consortium name="Pathogen Informatics"/>
        </authorList>
    </citation>
    <scope>NUCLEOTIDE SEQUENCE [LARGE SCALE GENOMIC DNA]</scope>
</reference>
<dbReference type="GO" id="GO:0005737">
    <property type="term" value="C:cytoplasm"/>
    <property type="evidence" value="ECO:0007669"/>
    <property type="project" value="TreeGrafter"/>
</dbReference>
<dbReference type="Pfam" id="PF05010">
    <property type="entry name" value="TACC_C"/>
    <property type="match status" value="1"/>
</dbReference>
<comment type="similarity">
    <text evidence="2">Belongs to the TACC family.</text>
</comment>
<keyword evidence="10" id="KW-1185">Reference proteome</keyword>
<dbReference type="InterPro" id="IPR039915">
    <property type="entry name" value="TACC"/>
</dbReference>
<dbReference type="Gene3D" id="1.20.5.1700">
    <property type="match status" value="1"/>
</dbReference>
<keyword evidence="6" id="KW-0206">Cytoskeleton</keyword>
<comment type="subcellular location">
    <subcellularLocation>
        <location evidence="1">Cytoplasm</location>
        <location evidence="1">Cytoskeleton</location>
    </subcellularLocation>
</comment>
<protein>
    <submittedName>
        <fullName evidence="11">Transforming acidic coiled-coil protein (inferred by orthology to a D. melanogaster protein)</fullName>
    </submittedName>
</protein>
<gene>
    <name evidence="9" type="ORF">ASIM_LOCUS18538</name>
</gene>
<evidence type="ECO:0000256" key="1">
    <source>
        <dbReference type="ARBA" id="ARBA00004245"/>
    </source>
</evidence>
<keyword evidence="4" id="KW-0597">Phosphoprotein</keyword>
<evidence type="ECO:0000313" key="10">
    <source>
        <dbReference type="Proteomes" id="UP000267096"/>
    </source>
</evidence>
<keyword evidence="5 7" id="KW-0175">Coiled coil</keyword>
<dbReference type="PANTHER" id="PTHR13924">
    <property type="entry name" value="TRANSFORMING ACIDIC COILED-COIL CONTAINING PROTEIN 1/2"/>
    <property type="match status" value="1"/>
</dbReference>
<sequence length="159" mass="18644">MQMGRLCGGPGPERTLSPDDVAMLMKERDQLAEDVNSLETSYGELFRRYEKLRQTSIDIKNNEDRAKKQSEEMAQRYALLIEKFDMLRKNAEDQLDLANNEIDRMMKQHEDDTLTLRLRVKQLETKVESLNVNLEAKQREMDEMTNIFEEVINKAENNS</sequence>
<evidence type="ECO:0000256" key="6">
    <source>
        <dbReference type="ARBA" id="ARBA00023212"/>
    </source>
</evidence>
<reference evidence="11" key="1">
    <citation type="submission" date="2017-02" db="UniProtKB">
        <authorList>
            <consortium name="WormBaseParasite"/>
        </authorList>
    </citation>
    <scope>IDENTIFICATION</scope>
</reference>
<dbReference type="AlphaFoldDB" id="A0A0M3KDU0"/>
<dbReference type="GO" id="GO:0005856">
    <property type="term" value="C:cytoskeleton"/>
    <property type="evidence" value="ECO:0007669"/>
    <property type="project" value="UniProtKB-SubCell"/>
</dbReference>
<evidence type="ECO:0000256" key="4">
    <source>
        <dbReference type="ARBA" id="ARBA00022553"/>
    </source>
</evidence>
<dbReference type="OrthoDB" id="10255048at2759"/>
<dbReference type="GO" id="GO:0007052">
    <property type="term" value="P:mitotic spindle organization"/>
    <property type="evidence" value="ECO:0007669"/>
    <property type="project" value="InterPro"/>
</dbReference>
<accession>A0A0M3KDU0</accession>
<proteinExistence type="inferred from homology"/>
<dbReference type="Proteomes" id="UP000267096">
    <property type="component" value="Unassembled WGS sequence"/>
</dbReference>
<dbReference type="InterPro" id="IPR007707">
    <property type="entry name" value="TACC_C"/>
</dbReference>
<evidence type="ECO:0000313" key="9">
    <source>
        <dbReference type="EMBL" id="VDK65215.1"/>
    </source>
</evidence>
<evidence type="ECO:0000313" key="11">
    <source>
        <dbReference type="WBParaSite" id="ASIM_0001914301-mRNA-1"/>
    </source>
</evidence>
<dbReference type="WBParaSite" id="ASIM_0001914301-mRNA-1">
    <property type="protein sequence ID" value="ASIM_0001914301-mRNA-1"/>
    <property type="gene ID" value="ASIM_0001914301"/>
</dbReference>
<feature type="coiled-coil region" evidence="7">
    <location>
        <begin position="21"/>
        <end position="154"/>
    </location>
</feature>
<dbReference type="PANTHER" id="PTHR13924:SF10">
    <property type="entry name" value="TRANSFORMING ACIDIC COILED-COIL PROTEIN, ISOFORM K"/>
    <property type="match status" value="1"/>
</dbReference>
<evidence type="ECO:0000256" key="3">
    <source>
        <dbReference type="ARBA" id="ARBA00022490"/>
    </source>
</evidence>
<evidence type="ECO:0000256" key="2">
    <source>
        <dbReference type="ARBA" id="ARBA00009423"/>
    </source>
</evidence>
<feature type="domain" description="Transforming acidic coiled-coil-containing protein C-terminal" evidence="8">
    <location>
        <begin position="15"/>
        <end position="152"/>
    </location>
</feature>
<evidence type="ECO:0000256" key="5">
    <source>
        <dbReference type="ARBA" id="ARBA00023054"/>
    </source>
</evidence>
<evidence type="ECO:0000256" key="7">
    <source>
        <dbReference type="SAM" id="Coils"/>
    </source>
</evidence>
<keyword evidence="3" id="KW-0963">Cytoplasm</keyword>
<dbReference type="EMBL" id="UYRR01035658">
    <property type="protein sequence ID" value="VDK65215.1"/>
    <property type="molecule type" value="Genomic_DNA"/>
</dbReference>
<evidence type="ECO:0000259" key="8">
    <source>
        <dbReference type="Pfam" id="PF05010"/>
    </source>
</evidence>